<dbReference type="KEGG" id="aaq:AOC05_17375"/>
<keyword evidence="3 5" id="KW-0238">DNA-binding</keyword>
<gene>
    <name evidence="7" type="ORF">AOC05_17375</name>
</gene>
<dbReference type="InterPro" id="IPR001647">
    <property type="entry name" value="HTH_TetR"/>
</dbReference>
<evidence type="ECO:0000256" key="3">
    <source>
        <dbReference type="ARBA" id="ARBA00023125"/>
    </source>
</evidence>
<dbReference type="SUPFAM" id="SSF46689">
    <property type="entry name" value="Homeodomain-like"/>
    <property type="match status" value="1"/>
</dbReference>
<evidence type="ECO:0000256" key="5">
    <source>
        <dbReference type="PROSITE-ProRule" id="PRU00335"/>
    </source>
</evidence>
<dbReference type="GO" id="GO:0046677">
    <property type="term" value="P:response to antibiotic"/>
    <property type="evidence" value="ECO:0007669"/>
    <property type="project" value="InterPro"/>
</dbReference>
<dbReference type="SUPFAM" id="SSF48498">
    <property type="entry name" value="Tetracyclin repressor-like, C-terminal domain"/>
    <property type="match status" value="1"/>
</dbReference>
<reference evidence="8" key="1">
    <citation type="submission" date="2015-09" db="EMBL/GenBank/DDBJ databases">
        <title>Complete genome of Arthrobacter alpinus strain R3.8.</title>
        <authorList>
            <person name="See-Too W.S."/>
            <person name="Chan K.G."/>
        </authorList>
    </citation>
    <scope>NUCLEOTIDE SEQUENCE [LARGE SCALE GENOMIC DNA]</scope>
    <source>
        <strain evidence="8">R3.8</strain>
    </source>
</reference>
<dbReference type="PRINTS" id="PR00400">
    <property type="entry name" value="TETREPRESSOR"/>
</dbReference>
<evidence type="ECO:0000256" key="4">
    <source>
        <dbReference type="ARBA" id="ARBA00023163"/>
    </source>
</evidence>
<keyword evidence="4" id="KW-0804">Transcription</keyword>
<organism evidence="7 8">
    <name type="scientific">Arthrobacter alpinus</name>
    <dbReference type="NCBI Taxonomy" id="656366"/>
    <lineage>
        <taxon>Bacteria</taxon>
        <taxon>Bacillati</taxon>
        <taxon>Actinomycetota</taxon>
        <taxon>Actinomycetes</taxon>
        <taxon>Micrococcales</taxon>
        <taxon>Micrococcaceae</taxon>
        <taxon>Arthrobacter</taxon>
    </lineage>
</organism>
<evidence type="ECO:0000313" key="7">
    <source>
        <dbReference type="EMBL" id="ALE93683.1"/>
    </source>
</evidence>
<dbReference type="EMBL" id="CP012677">
    <property type="protein sequence ID" value="ALE93683.1"/>
    <property type="molecule type" value="Genomic_DNA"/>
</dbReference>
<proteinExistence type="predicted"/>
<evidence type="ECO:0000259" key="6">
    <source>
        <dbReference type="PROSITE" id="PS50977"/>
    </source>
</evidence>
<dbReference type="Pfam" id="PF02909">
    <property type="entry name" value="TetR_C_1"/>
    <property type="match status" value="1"/>
</dbReference>
<dbReference type="GO" id="GO:0045892">
    <property type="term" value="P:negative regulation of DNA-templated transcription"/>
    <property type="evidence" value="ECO:0007669"/>
    <property type="project" value="InterPro"/>
</dbReference>
<dbReference type="PATRIC" id="fig|656366.3.peg.3741"/>
<name>A0A0M4RR61_9MICC</name>
<dbReference type="GO" id="GO:0003677">
    <property type="term" value="F:DNA binding"/>
    <property type="evidence" value="ECO:0007669"/>
    <property type="project" value="UniProtKB-UniRule"/>
</dbReference>
<evidence type="ECO:0000313" key="8">
    <source>
        <dbReference type="Proteomes" id="UP000062833"/>
    </source>
</evidence>
<dbReference type="Proteomes" id="UP000062833">
    <property type="component" value="Chromosome"/>
</dbReference>
<dbReference type="RefSeq" id="WP_062008761.1">
    <property type="nucleotide sequence ID" value="NZ_CP012677.1"/>
</dbReference>
<protein>
    <recommendedName>
        <fullName evidence="6">HTH tetR-type domain-containing protein</fullName>
    </recommendedName>
</protein>
<dbReference type="PROSITE" id="PS50977">
    <property type="entry name" value="HTH_TETR_2"/>
    <property type="match status" value="1"/>
</dbReference>
<keyword evidence="8" id="KW-1185">Reference proteome</keyword>
<dbReference type="InterPro" id="IPR004111">
    <property type="entry name" value="Repressor_TetR_C"/>
</dbReference>
<evidence type="ECO:0000256" key="2">
    <source>
        <dbReference type="ARBA" id="ARBA00023015"/>
    </source>
</evidence>
<dbReference type="AlphaFoldDB" id="A0A0M4RR61"/>
<keyword evidence="2" id="KW-0805">Transcription regulation</keyword>
<dbReference type="OrthoDB" id="329481at2"/>
<evidence type="ECO:0000256" key="1">
    <source>
        <dbReference type="ARBA" id="ARBA00022491"/>
    </source>
</evidence>
<sequence>MAKERGGGRRPSATALSQEAVTQAAIDILDASGESGLTFRVLAERLHTGAGAIYWHVANRNELLDLACDAVLTAAGQTSTAVEVEPLDTVHALALAWFDLLEQHPWIGTHLAQAPTLPSTLRALEQIGSALEAFGTPLEQQFNMATAIFTYVIAVAAQMTRNAQVAAGQSQEEWLAKRAKRWEQLEPTSFPFLTRVAAEFSRHDDRDQFIAGLELLLTGVRSAH</sequence>
<dbReference type="InterPro" id="IPR036271">
    <property type="entry name" value="Tet_transcr_reg_TetR-rel_C_sf"/>
</dbReference>
<dbReference type="InterPro" id="IPR009057">
    <property type="entry name" value="Homeodomain-like_sf"/>
</dbReference>
<accession>A0A0M4RR61</accession>
<dbReference type="Gene3D" id="1.10.357.10">
    <property type="entry name" value="Tetracycline Repressor, domain 2"/>
    <property type="match status" value="1"/>
</dbReference>
<dbReference type="InterPro" id="IPR003012">
    <property type="entry name" value="Tet_transcr_reg_TetR"/>
</dbReference>
<feature type="DNA-binding region" description="H-T-H motif" evidence="5">
    <location>
        <begin position="38"/>
        <end position="57"/>
    </location>
</feature>
<dbReference type="Gene3D" id="1.10.10.60">
    <property type="entry name" value="Homeodomain-like"/>
    <property type="match status" value="1"/>
</dbReference>
<keyword evidence="1" id="KW-0678">Repressor</keyword>
<feature type="domain" description="HTH tetR-type" evidence="6">
    <location>
        <begin position="15"/>
        <end position="75"/>
    </location>
</feature>